<dbReference type="PANTHER" id="PTHR14817:SF2">
    <property type="entry name" value="COILED-COIL DOMAIN-CONTAINING PROTEIN 15"/>
    <property type="match status" value="1"/>
</dbReference>
<organism evidence="2 3">
    <name type="scientific">Adineta steineri</name>
    <dbReference type="NCBI Taxonomy" id="433720"/>
    <lineage>
        <taxon>Eukaryota</taxon>
        <taxon>Metazoa</taxon>
        <taxon>Spiralia</taxon>
        <taxon>Gnathifera</taxon>
        <taxon>Rotifera</taxon>
        <taxon>Eurotatoria</taxon>
        <taxon>Bdelloidea</taxon>
        <taxon>Adinetida</taxon>
        <taxon>Adinetidae</taxon>
        <taxon>Adineta</taxon>
    </lineage>
</organism>
<dbReference type="EMBL" id="CAJNOM010000858">
    <property type="protein sequence ID" value="CAF1572291.1"/>
    <property type="molecule type" value="Genomic_DNA"/>
</dbReference>
<name>A0A815YLI5_9BILA</name>
<comment type="caution">
    <text evidence="2">The sequence shown here is derived from an EMBL/GenBank/DDBJ whole genome shotgun (WGS) entry which is preliminary data.</text>
</comment>
<gene>
    <name evidence="2" type="ORF">QVE165_LOCUS48974</name>
</gene>
<reference evidence="2" key="1">
    <citation type="submission" date="2021-02" db="EMBL/GenBank/DDBJ databases">
        <authorList>
            <person name="Nowell W R."/>
        </authorList>
    </citation>
    <scope>NUCLEOTIDE SEQUENCE</scope>
</reference>
<protein>
    <submittedName>
        <fullName evidence="2">Uncharacterized protein</fullName>
    </submittedName>
</protein>
<proteinExistence type="predicted"/>
<dbReference type="OrthoDB" id="10007210at2759"/>
<dbReference type="AlphaFoldDB" id="A0A815YLI5"/>
<dbReference type="PANTHER" id="PTHR14817">
    <property type="entry name" value="COILED-COIL DOMAIN-CONTAINING PROTEIN 15"/>
    <property type="match status" value="1"/>
</dbReference>
<feature type="compositionally biased region" description="Polar residues" evidence="1">
    <location>
        <begin position="144"/>
        <end position="157"/>
    </location>
</feature>
<evidence type="ECO:0000256" key="1">
    <source>
        <dbReference type="SAM" id="MobiDB-lite"/>
    </source>
</evidence>
<dbReference type="GO" id="GO:0005813">
    <property type="term" value="C:centrosome"/>
    <property type="evidence" value="ECO:0007669"/>
    <property type="project" value="TreeGrafter"/>
</dbReference>
<accession>A0A815YLI5</accession>
<dbReference type="Proteomes" id="UP000663832">
    <property type="component" value="Unassembled WGS sequence"/>
</dbReference>
<sequence length="365" mass="41731">MLSLNDAAHNAEQYSAFVEQHMNERRQRVEQLDSFVRHRLRLYREAQEHVQRQTTNKTIETVALPPPPTSGDTVVVLSQRATTPLLEKSSSSSSSFHPCEMTNRVRHSKQRLASKQLIQSADTSSTDDIQPVGTWLNPAPIITPRTNEQPRPSSATTLQRSMSENHLSTFALKALTNSLTNGLTNIENRKRLQATRALFMTIERRKVKENLLLNKQNKEMQRLVELKEAERLHQEESLAQRQVSTTHTVSAKFVDQSVVDVNSVDPKQLAHIRKQRIHEQKRREIERYIKIFSITFDSEYIRALKTTLRERCSKRGINVPTLCSCHSTIWDADPMACSQNCSFYRNPTAFATSLHSLLTSCQATN</sequence>
<keyword evidence="3" id="KW-1185">Reference proteome</keyword>
<evidence type="ECO:0000313" key="2">
    <source>
        <dbReference type="EMBL" id="CAF1572291.1"/>
    </source>
</evidence>
<evidence type="ECO:0000313" key="3">
    <source>
        <dbReference type="Proteomes" id="UP000663832"/>
    </source>
</evidence>
<dbReference type="InterPro" id="IPR037693">
    <property type="entry name" value="CCDC15"/>
</dbReference>
<feature type="region of interest" description="Disordered" evidence="1">
    <location>
        <begin position="119"/>
        <end position="157"/>
    </location>
</feature>
<feature type="compositionally biased region" description="Polar residues" evidence="1">
    <location>
        <begin position="119"/>
        <end position="128"/>
    </location>
</feature>